<dbReference type="WBParaSite" id="PSAMB.scaffold10516size4033.g33372.t1">
    <property type="protein sequence ID" value="PSAMB.scaffold10516size4033.g33372.t1"/>
    <property type="gene ID" value="PSAMB.scaffold10516size4033.g33372"/>
</dbReference>
<dbReference type="AlphaFoldDB" id="A0A914UJ34"/>
<sequence>MIRLLVLLVATFTTLSAKQSCHSCTSAANSSDLNKWNWRSSSESFMISNLKFNSPNCDTYPWAADNSISCVSVCLKWQFTYTVSGETKYYTVRGCANQLLYSFPATESCQQPQYMSGGDYNAVGGGQAGESRLCFCTGDYCNPATKTAAFGSGALLLTALLVRMYL</sequence>
<keyword evidence="2" id="KW-1185">Reference proteome</keyword>
<evidence type="ECO:0000313" key="3">
    <source>
        <dbReference type="WBParaSite" id="PSAMB.scaffold10516size4033.g33372.t1"/>
    </source>
</evidence>
<name>A0A914UJ34_9BILA</name>
<feature type="chain" id="PRO_5037183826" evidence="1">
    <location>
        <begin position="18"/>
        <end position="166"/>
    </location>
</feature>
<organism evidence="2 3">
    <name type="scientific">Plectus sambesii</name>
    <dbReference type="NCBI Taxonomy" id="2011161"/>
    <lineage>
        <taxon>Eukaryota</taxon>
        <taxon>Metazoa</taxon>
        <taxon>Ecdysozoa</taxon>
        <taxon>Nematoda</taxon>
        <taxon>Chromadorea</taxon>
        <taxon>Plectida</taxon>
        <taxon>Plectina</taxon>
        <taxon>Plectoidea</taxon>
        <taxon>Plectidae</taxon>
        <taxon>Plectus</taxon>
    </lineage>
</organism>
<reference evidence="3" key="1">
    <citation type="submission" date="2022-11" db="UniProtKB">
        <authorList>
            <consortium name="WormBaseParasite"/>
        </authorList>
    </citation>
    <scope>IDENTIFICATION</scope>
</reference>
<evidence type="ECO:0000256" key="1">
    <source>
        <dbReference type="SAM" id="SignalP"/>
    </source>
</evidence>
<accession>A0A914UJ34</accession>
<dbReference type="Proteomes" id="UP000887566">
    <property type="component" value="Unplaced"/>
</dbReference>
<keyword evidence="1" id="KW-0732">Signal</keyword>
<evidence type="ECO:0000313" key="2">
    <source>
        <dbReference type="Proteomes" id="UP000887566"/>
    </source>
</evidence>
<feature type="signal peptide" evidence="1">
    <location>
        <begin position="1"/>
        <end position="17"/>
    </location>
</feature>
<protein>
    <submittedName>
        <fullName evidence="3">Uncharacterized protein</fullName>
    </submittedName>
</protein>
<proteinExistence type="predicted"/>